<accession>A0ABY7DZQ4</accession>
<protein>
    <recommendedName>
        <fullName evidence="7">Tyr recombinase domain-containing protein</fullName>
    </recommendedName>
</protein>
<organism evidence="5 6">
    <name type="scientific">Mya arenaria</name>
    <name type="common">Soft-shell clam</name>
    <dbReference type="NCBI Taxonomy" id="6604"/>
    <lineage>
        <taxon>Eukaryota</taxon>
        <taxon>Metazoa</taxon>
        <taxon>Spiralia</taxon>
        <taxon>Lophotrochozoa</taxon>
        <taxon>Mollusca</taxon>
        <taxon>Bivalvia</taxon>
        <taxon>Autobranchia</taxon>
        <taxon>Heteroconchia</taxon>
        <taxon>Euheterodonta</taxon>
        <taxon>Imparidentia</taxon>
        <taxon>Neoheterodontei</taxon>
        <taxon>Myida</taxon>
        <taxon>Myoidea</taxon>
        <taxon>Myidae</taxon>
        <taxon>Mya</taxon>
    </lineage>
</organism>
<evidence type="ECO:0000313" key="6">
    <source>
        <dbReference type="Proteomes" id="UP001164746"/>
    </source>
</evidence>
<evidence type="ECO:0008006" key="7">
    <source>
        <dbReference type="Google" id="ProtNLM"/>
    </source>
</evidence>
<keyword evidence="1" id="KW-0238">DNA-binding</keyword>
<dbReference type="InterPro" id="IPR010998">
    <property type="entry name" value="Integrase_recombinase_N"/>
</dbReference>
<keyword evidence="2" id="KW-0233">DNA recombination</keyword>
<sequence>MVNSKFITIRKFAKLIGMMVASEPGIQHAMLYYKPLEKIKMKNLNFKKGNYDAFMKVSPIIKEYLDWWIGNIETSFKPVQIGNPHIIIETDSSAGNKSPLTEIETWCFSRLRISLREQGFSDDSTEVILSSWRISTRKTYATYIKKWFLFTQMIHVDPMKPSLSNFISFLTSLYNSKLKYSTIGTARSAVNQLLKICTGIDFSESVVVSKFMKGIFELRPSLPKYSNIWDVNTVLTYISRLTDHLPLSILSGKLCVLFLLLSAQRGQTIHLVEIQDISFGSNDIQIATNHLIKQSRPGYHLAPITFKQYDKDPKLCIVRTFREYLDRTAALRGKVTKLLVTTQKPHPAASRDTVSRWVKSLLTSAGVDKCFKPHIVRSASVSKAKEKGVKLETILKSAGWSNARIFARFYNKPIADDHSFENAILNNC</sequence>
<dbReference type="InterPro" id="IPR013762">
    <property type="entry name" value="Integrase-like_cat_sf"/>
</dbReference>
<dbReference type="PROSITE" id="PS51900">
    <property type="entry name" value="CB"/>
    <property type="match status" value="1"/>
</dbReference>
<evidence type="ECO:0000256" key="1">
    <source>
        <dbReference type="ARBA" id="ARBA00023125"/>
    </source>
</evidence>
<evidence type="ECO:0000259" key="4">
    <source>
        <dbReference type="PROSITE" id="PS51900"/>
    </source>
</evidence>
<dbReference type="InterPro" id="IPR044068">
    <property type="entry name" value="CB"/>
</dbReference>
<feature type="domain" description="Core-binding (CB)" evidence="4">
    <location>
        <begin position="123"/>
        <end position="198"/>
    </location>
</feature>
<dbReference type="Proteomes" id="UP001164746">
    <property type="component" value="Chromosome 4"/>
</dbReference>
<feature type="domain" description="Tyr recombinase" evidence="3">
    <location>
        <begin position="221"/>
        <end position="424"/>
    </location>
</feature>
<dbReference type="PROSITE" id="PS51898">
    <property type="entry name" value="TYR_RECOMBINASE"/>
    <property type="match status" value="1"/>
</dbReference>
<dbReference type="PANTHER" id="PTHR35617">
    <property type="entry name" value="PHAGE_INTEGRASE DOMAIN-CONTAINING PROTEIN"/>
    <property type="match status" value="1"/>
</dbReference>
<evidence type="ECO:0000259" key="3">
    <source>
        <dbReference type="PROSITE" id="PS51898"/>
    </source>
</evidence>
<keyword evidence="6" id="KW-1185">Reference proteome</keyword>
<evidence type="ECO:0000256" key="2">
    <source>
        <dbReference type="ARBA" id="ARBA00023172"/>
    </source>
</evidence>
<proteinExistence type="predicted"/>
<gene>
    <name evidence="5" type="ORF">MAR_009558</name>
</gene>
<evidence type="ECO:0000313" key="5">
    <source>
        <dbReference type="EMBL" id="WAR03000.1"/>
    </source>
</evidence>
<dbReference type="SUPFAM" id="SSF56349">
    <property type="entry name" value="DNA breaking-rejoining enzymes"/>
    <property type="match status" value="1"/>
</dbReference>
<dbReference type="PANTHER" id="PTHR35617:SF3">
    <property type="entry name" value="CORE-BINDING (CB) DOMAIN-CONTAINING PROTEIN"/>
    <property type="match status" value="1"/>
</dbReference>
<dbReference type="Gene3D" id="1.10.150.130">
    <property type="match status" value="1"/>
</dbReference>
<name>A0ABY7DZQ4_MYAAR</name>
<dbReference type="Pfam" id="PF00589">
    <property type="entry name" value="Phage_integrase"/>
    <property type="match status" value="1"/>
</dbReference>
<reference evidence="5" key="1">
    <citation type="submission" date="2022-11" db="EMBL/GenBank/DDBJ databases">
        <title>Centuries of genome instability and evolution in soft-shell clam transmissible cancer (bioRxiv).</title>
        <authorList>
            <person name="Hart S.F.M."/>
            <person name="Yonemitsu M.A."/>
            <person name="Giersch R.M."/>
            <person name="Beal B.F."/>
            <person name="Arriagada G."/>
            <person name="Davis B.W."/>
            <person name="Ostrander E.A."/>
            <person name="Goff S.P."/>
            <person name="Metzger M.J."/>
        </authorList>
    </citation>
    <scope>NUCLEOTIDE SEQUENCE</scope>
    <source>
        <strain evidence="5">MELC-2E11</strain>
        <tissue evidence="5">Siphon/mantle</tissue>
    </source>
</reference>
<dbReference type="InterPro" id="IPR011010">
    <property type="entry name" value="DNA_brk_join_enz"/>
</dbReference>
<dbReference type="InterPro" id="IPR002104">
    <property type="entry name" value="Integrase_catalytic"/>
</dbReference>
<dbReference type="Gene3D" id="1.10.443.10">
    <property type="entry name" value="Intergrase catalytic core"/>
    <property type="match status" value="1"/>
</dbReference>
<dbReference type="EMBL" id="CP111015">
    <property type="protein sequence ID" value="WAR03000.1"/>
    <property type="molecule type" value="Genomic_DNA"/>
</dbReference>